<accession>A0A226EXR2</accession>
<dbReference type="CDD" id="cd01670">
    <property type="entry name" value="Death"/>
    <property type="match status" value="1"/>
</dbReference>
<keyword evidence="3" id="KW-1185">Reference proteome</keyword>
<feature type="domain" description="Death" evidence="1">
    <location>
        <begin position="139"/>
        <end position="199"/>
    </location>
</feature>
<sequence length="430" mass="47921">MGRLNVSKVAGILITNEYLITGRNDFMNLLNIDAGTKEQLENRFNNGTITPKDYFCRILEIWEGRLGNGATIEKLCTCLEEGGFIGARDYLRSLAPDILAAPTPQGSSVSSRTTMFLSDPKIRKQVSKILMEDTEMFTNWGKFCSSLEISPVRIMEMRQQLQTGVIAGSYDLMERILSTWGSQNGCAANVEKLCDILRNDKFGTSEVADFKLEIMSSQVNRIVDYSANSSTNSDFFGLCHQSPQPNAHSTPNKYPLLRRGDTLTKAPTPLGVRNFLPDIEESKPVSSNLQTRKSTRLSSAQPRASVIVTSKCLLEGGKTMASIATSPMCSNFRQTLRPMPRVPYQEPKTFTTPEIEAGLGLKKRNNKKMQDSDILLDERNVGNLLKDVLKGVDDERLSGCSIRLTLTHRMIMKSFAQFAPFAFHPKLSHL</sequence>
<dbReference type="PROSITE" id="PS50017">
    <property type="entry name" value="DEATH_DOMAIN"/>
    <property type="match status" value="1"/>
</dbReference>
<protein>
    <recommendedName>
        <fullName evidence="1">Death domain-containing protein</fullName>
    </recommendedName>
</protein>
<dbReference type="GO" id="GO:0007165">
    <property type="term" value="P:signal transduction"/>
    <property type="evidence" value="ECO:0007669"/>
    <property type="project" value="InterPro"/>
</dbReference>
<name>A0A226EXR2_FOLCA</name>
<evidence type="ECO:0000313" key="3">
    <source>
        <dbReference type="Proteomes" id="UP000198287"/>
    </source>
</evidence>
<dbReference type="InterPro" id="IPR011029">
    <property type="entry name" value="DEATH-like_dom_sf"/>
</dbReference>
<evidence type="ECO:0000259" key="1">
    <source>
        <dbReference type="PROSITE" id="PS50017"/>
    </source>
</evidence>
<dbReference type="AlphaFoldDB" id="A0A226EXR2"/>
<dbReference type="Gene3D" id="1.10.533.10">
    <property type="entry name" value="Death Domain, Fas"/>
    <property type="match status" value="1"/>
</dbReference>
<dbReference type="EMBL" id="LNIX01000001">
    <property type="protein sequence ID" value="OXA61968.1"/>
    <property type="molecule type" value="Genomic_DNA"/>
</dbReference>
<reference evidence="2 3" key="1">
    <citation type="submission" date="2015-12" db="EMBL/GenBank/DDBJ databases">
        <title>The genome of Folsomia candida.</title>
        <authorList>
            <person name="Faddeeva A."/>
            <person name="Derks M.F."/>
            <person name="Anvar Y."/>
            <person name="Smit S."/>
            <person name="Van Straalen N."/>
            <person name="Roelofs D."/>
        </authorList>
    </citation>
    <scope>NUCLEOTIDE SEQUENCE [LARGE SCALE GENOMIC DNA]</scope>
    <source>
        <strain evidence="2 3">VU population</strain>
        <tissue evidence="2">Whole body</tissue>
    </source>
</reference>
<gene>
    <name evidence="2" type="ORF">Fcan01_01565</name>
</gene>
<proteinExistence type="predicted"/>
<dbReference type="InterPro" id="IPR000488">
    <property type="entry name" value="Death_dom"/>
</dbReference>
<evidence type="ECO:0000313" key="2">
    <source>
        <dbReference type="EMBL" id="OXA61968.1"/>
    </source>
</evidence>
<organism evidence="2 3">
    <name type="scientific">Folsomia candida</name>
    <name type="common">Springtail</name>
    <dbReference type="NCBI Taxonomy" id="158441"/>
    <lineage>
        <taxon>Eukaryota</taxon>
        <taxon>Metazoa</taxon>
        <taxon>Ecdysozoa</taxon>
        <taxon>Arthropoda</taxon>
        <taxon>Hexapoda</taxon>
        <taxon>Collembola</taxon>
        <taxon>Entomobryomorpha</taxon>
        <taxon>Isotomoidea</taxon>
        <taxon>Isotomidae</taxon>
        <taxon>Proisotominae</taxon>
        <taxon>Folsomia</taxon>
    </lineage>
</organism>
<comment type="caution">
    <text evidence="2">The sequence shown here is derived from an EMBL/GenBank/DDBJ whole genome shotgun (WGS) entry which is preliminary data.</text>
</comment>
<dbReference type="Proteomes" id="UP000198287">
    <property type="component" value="Unassembled WGS sequence"/>
</dbReference>